<protein>
    <submittedName>
        <fullName evidence="4">2,3-dehydroadipyl-CoA hydratase</fullName>
        <ecNumber evidence="4">4.2.1.17</ecNumber>
    </submittedName>
</protein>
<reference evidence="5" key="1">
    <citation type="submission" date="2015-07" db="EMBL/GenBank/DDBJ databases">
        <authorList>
            <person name="Rodrigo-Torres Lidia"/>
            <person name="Arahal R.David."/>
        </authorList>
    </citation>
    <scope>NUCLEOTIDE SEQUENCE [LARGE SCALE GENOMIC DNA]</scope>
    <source>
        <strain evidence="5">CECT 4801</strain>
    </source>
</reference>
<dbReference type="NCBIfam" id="NF004781">
    <property type="entry name" value="PRK06127.1"/>
    <property type="match status" value="1"/>
</dbReference>
<dbReference type="InterPro" id="IPR001753">
    <property type="entry name" value="Enoyl-CoA_hydra/iso"/>
</dbReference>
<dbReference type="EC" id="4.2.1.17" evidence="4"/>
<dbReference type="Pfam" id="PF00378">
    <property type="entry name" value="ECH_1"/>
    <property type="match status" value="1"/>
</dbReference>
<dbReference type="SUPFAM" id="SSF52096">
    <property type="entry name" value="ClpP/crotonase"/>
    <property type="match status" value="1"/>
</dbReference>
<dbReference type="RefSeq" id="WP_055654835.1">
    <property type="nucleotide sequence ID" value="NZ_CXST01000001.1"/>
</dbReference>
<dbReference type="InterPro" id="IPR014748">
    <property type="entry name" value="Enoyl-CoA_hydra_C"/>
</dbReference>
<gene>
    <name evidence="4" type="primary">paaF_1</name>
    <name evidence="4" type="ORF">LAL4801_01218</name>
</gene>
<dbReference type="Gene3D" id="3.90.226.10">
    <property type="entry name" value="2-enoyl-CoA Hydratase, Chain A, domain 1"/>
    <property type="match status" value="1"/>
</dbReference>
<keyword evidence="2 4" id="KW-0456">Lyase</keyword>
<evidence type="ECO:0000256" key="2">
    <source>
        <dbReference type="ARBA" id="ARBA00023239"/>
    </source>
</evidence>
<evidence type="ECO:0000256" key="3">
    <source>
        <dbReference type="RuleBase" id="RU003707"/>
    </source>
</evidence>
<dbReference type="PANTHER" id="PTHR11941:SF54">
    <property type="entry name" value="ENOYL-COA HYDRATASE, MITOCHONDRIAL"/>
    <property type="match status" value="1"/>
</dbReference>
<evidence type="ECO:0000313" key="4">
    <source>
        <dbReference type="EMBL" id="CTQ42782.1"/>
    </source>
</evidence>
<comment type="similarity">
    <text evidence="1 3">Belongs to the enoyl-CoA hydratase/isomerase family.</text>
</comment>
<dbReference type="Proteomes" id="UP000048926">
    <property type="component" value="Unassembled WGS sequence"/>
</dbReference>
<name>A0A0M6XZP9_9HYPH</name>
<dbReference type="STRING" id="187304.B0E33_24105"/>
<sequence length="270" mass="28226">MPTQASQSTPSGNPMVIRNGQIAELVLNAPDRKNALPLAAWQAIPGLLAELARDPDLRVCIVRGAGGKSFCAGADISEFEAIRSTPEAAKRYDDINVAAFKALKALPVPVIAAIEGPCLGGGLGLALACDLRIAARSAFFAIPAARLGLAYPPEALGDLLEAVSPSNAKRLLFSAERLTAEKALDMGLVNEVVDDMDLNQHINALSKALCANAPLSLKAAKQAINRLAQPGSQADATADLANAQVCIDSADYREGCRAFLEKRSPVFTGV</sequence>
<keyword evidence="5" id="KW-1185">Reference proteome</keyword>
<dbReference type="PROSITE" id="PS00166">
    <property type="entry name" value="ENOYL_COA_HYDRATASE"/>
    <property type="match status" value="1"/>
</dbReference>
<dbReference type="GO" id="GO:0004300">
    <property type="term" value="F:enoyl-CoA hydratase activity"/>
    <property type="evidence" value="ECO:0007669"/>
    <property type="project" value="UniProtKB-EC"/>
</dbReference>
<dbReference type="GO" id="GO:0006635">
    <property type="term" value="P:fatty acid beta-oxidation"/>
    <property type="evidence" value="ECO:0007669"/>
    <property type="project" value="TreeGrafter"/>
</dbReference>
<dbReference type="CDD" id="cd06558">
    <property type="entry name" value="crotonase-like"/>
    <property type="match status" value="1"/>
</dbReference>
<dbReference type="PANTHER" id="PTHR11941">
    <property type="entry name" value="ENOYL-COA HYDRATASE-RELATED"/>
    <property type="match status" value="1"/>
</dbReference>
<dbReference type="InterPro" id="IPR018376">
    <property type="entry name" value="Enoyl-CoA_hyd/isom_CS"/>
</dbReference>
<evidence type="ECO:0000256" key="1">
    <source>
        <dbReference type="ARBA" id="ARBA00005254"/>
    </source>
</evidence>
<dbReference type="AlphaFoldDB" id="A0A0M6XZP9"/>
<proteinExistence type="inferred from homology"/>
<evidence type="ECO:0000313" key="5">
    <source>
        <dbReference type="Proteomes" id="UP000048926"/>
    </source>
</evidence>
<accession>A0A0M6XZP9</accession>
<dbReference type="Gene3D" id="1.10.12.10">
    <property type="entry name" value="Lyase 2-enoyl-coa Hydratase, Chain A, domain 2"/>
    <property type="match status" value="1"/>
</dbReference>
<dbReference type="InterPro" id="IPR029045">
    <property type="entry name" value="ClpP/crotonase-like_dom_sf"/>
</dbReference>
<dbReference type="EMBL" id="CXST01000001">
    <property type="protein sequence ID" value="CTQ42782.1"/>
    <property type="molecule type" value="Genomic_DNA"/>
</dbReference>
<dbReference type="OrthoDB" id="9795613at2"/>
<organism evidence="4 5">
    <name type="scientific">Roseibium aggregatum</name>
    <dbReference type="NCBI Taxonomy" id="187304"/>
    <lineage>
        <taxon>Bacteria</taxon>
        <taxon>Pseudomonadati</taxon>
        <taxon>Pseudomonadota</taxon>
        <taxon>Alphaproteobacteria</taxon>
        <taxon>Hyphomicrobiales</taxon>
        <taxon>Stappiaceae</taxon>
        <taxon>Roseibium</taxon>
    </lineage>
</organism>